<reference evidence="3 4" key="1">
    <citation type="submission" date="2020-08" db="EMBL/GenBank/DDBJ databases">
        <title>Genomic Encyclopedia of Type Strains, Phase IV (KMG-IV): sequencing the most valuable type-strain genomes for metagenomic binning, comparative biology and taxonomic classification.</title>
        <authorList>
            <person name="Goeker M."/>
        </authorList>
    </citation>
    <scope>NUCLEOTIDE SEQUENCE [LARGE SCALE GENOMIC DNA]</scope>
    <source>
        <strain evidence="3 4">DSM 23960</strain>
    </source>
</reference>
<evidence type="ECO:0000256" key="2">
    <source>
        <dbReference type="SAM" id="SignalP"/>
    </source>
</evidence>
<dbReference type="EMBL" id="JACIDM010000001">
    <property type="protein sequence ID" value="MBB4081418.1"/>
    <property type="molecule type" value="Genomic_DNA"/>
</dbReference>
<accession>A0A7W6JC16</accession>
<organism evidence="3 4">
    <name type="scientific">Brevundimonas lenta</name>
    <dbReference type="NCBI Taxonomy" id="424796"/>
    <lineage>
        <taxon>Bacteria</taxon>
        <taxon>Pseudomonadati</taxon>
        <taxon>Pseudomonadota</taxon>
        <taxon>Alphaproteobacteria</taxon>
        <taxon>Caulobacterales</taxon>
        <taxon>Caulobacteraceae</taxon>
        <taxon>Brevundimonas</taxon>
    </lineage>
</organism>
<dbReference type="AlphaFoldDB" id="A0A7W6JC16"/>
<protein>
    <submittedName>
        <fullName evidence="3">Uncharacterized protein</fullName>
    </submittedName>
</protein>
<feature type="region of interest" description="Disordered" evidence="1">
    <location>
        <begin position="166"/>
        <end position="187"/>
    </location>
</feature>
<dbReference type="Proteomes" id="UP000529946">
    <property type="component" value="Unassembled WGS sequence"/>
</dbReference>
<evidence type="ECO:0000313" key="3">
    <source>
        <dbReference type="EMBL" id="MBB4081418.1"/>
    </source>
</evidence>
<feature type="chain" id="PRO_5031428140" evidence="2">
    <location>
        <begin position="23"/>
        <end position="187"/>
    </location>
</feature>
<feature type="compositionally biased region" description="Basic and acidic residues" evidence="1">
    <location>
        <begin position="166"/>
        <end position="176"/>
    </location>
</feature>
<feature type="signal peptide" evidence="2">
    <location>
        <begin position="1"/>
        <end position="22"/>
    </location>
</feature>
<comment type="caution">
    <text evidence="3">The sequence shown here is derived from an EMBL/GenBank/DDBJ whole genome shotgun (WGS) entry which is preliminary data.</text>
</comment>
<gene>
    <name evidence="3" type="ORF">GGR12_000257</name>
</gene>
<evidence type="ECO:0000256" key="1">
    <source>
        <dbReference type="SAM" id="MobiDB-lite"/>
    </source>
</evidence>
<keyword evidence="2" id="KW-0732">Signal</keyword>
<proteinExistence type="predicted"/>
<evidence type="ECO:0000313" key="4">
    <source>
        <dbReference type="Proteomes" id="UP000529946"/>
    </source>
</evidence>
<sequence length="187" mass="19724">MRVTTVFFSALIALALPSTVLASAPTGAGDWDAAPFPDRCLTVEDFDGPGETQLVLALELDGSSSLMLTNAGWSSVADQQYPSLAVLVNGNVYDGAGGVGVEVLGRKGFAMNMPAEFLNDVAAGRALDVYLGDQVVDSLSLTGSADGVSALRRCIVGVRREHEAAERERRRFEGLPRDPFAPKHTGN</sequence>
<keyword evidence="4" id="KW-1185">Reference proteome</keyword>
<name>A0A7W6JC16_9CAUL</name>